<gene>
    <name evidence="1" type="ORF">QO192_15620</name>
</gene>
<dbReference type="GO" id="GO:0016301">
    <property type="term" value="F:kinase activity"/>
    <property type="evidence" value="ECO:0007669"/>
    <property type="project" value="UniProtKB-KW"/>
</dbReference>
<evidence type="ECO:0000313" key="2">
    <source>
        <dbReference type="Proteomes" id="UP001568894"/>
    </source>
</evidence>
<organism evidence="1 2">
    <name type="scientific">Flavobacterium frigidarium</name>
    <dbReference type="NCBI Taxonomy" id="99286"/>
    <lineage>
        <taxon>Bacteria</taxon>
        <taxon>Pseudomonadati</taxon>
        <taxon>Bacteroidota</taxon>
        <taxon>Flavobacteriia</taxon>
        <taxon>Flavobacteriales</taxon>
        <taxon>Flavobacteriaceae</taxon>
        <taxon>Flavobacterium</taxon>
    </lineage>
</organism>
<dbReference type="RefSeq" id="WP_051219284.1">
    <property type="nucleotide sequence ID" value="NZ_CAXBLC010000005.1"/>
</dbReference>
<comment type="caution">
    <text evidence="1">The sequence shown here is derived from an EMBL/GenBank/DDBJ whole genome shotgun (WGS) entry which is preliminary data.</text>
</comment>
<evidence type="ECO:0000313" key="1">
    <source>
        <dbReference type="EMBL" id="MEZ7516707.1"/>
    </source>
</evidence>
<keyword evidence="1" id="KW-0418">Kinase</keyword>
<reference evidence="1 2" key="1">
    <citation type="submission" date="2023-05" db="EMBL/GenBank/DDBJ databases">
        <title>Adaptations of aquatic viruses from atmosphere-close ecosystems of the Central Arctic Ocean.</title>
        <authorList>
            <person name="Rahlff J."/>
            <person name="Holmfeldt K."/>
        </authorList>
    </citation>
    <scope>NUCLEOTIDE SEQUENCE [LARGE SCALE GENOMIC DNA]</scope>
    <source>
        <strain evidence="1 2">Arc14</strain>
    </source>
</reference>
<proteinExistence type="predicted"/>
<dbReference type="EMBL" id="JASMRN010000019">
    <property type="protein sequence ID" value="MEZ7516707.1"/>
    <property type="molecule type" value="Genomic_DNA"/>
</dbReference>
<accession>A0ABV4KII8</accession>
<name>A0ABV4KII8_9FLAO</name>
<dbReference type="Proteomes" id="UP001568894">
    <property type="component" value="Unassembled WGS sequence"/>
</dbReference>
<protein>
    <submittedName>
        <fullName evidence="1">Histidine kinase</fullName>
    </submittedName>
</protein>
<sequence length="71" mass="8040">MKTGLRKYVEIFKELKVKHPNLTEYEMLTLAIQIERNEILENGLAVSRNDHEPSGIEAIVSALNDADKKSS</sequence>
<keyword evidence="1" id="KW-0808">Transferase</keyword>
<keyword evidence="2" id="KW-1185">Reference proteome</keyword>